<comment type="catalytic activity">
    <reaction evidence="6">
        <text>3-(methylsulfanyl)propanoyl-CoA + oxidized [electron-transfer flavoprotein] + H(+) = 3-(methylsulfanyl)acryloyl-CoA + reduced [electron-transfer flavoprotein]</text>
        <dbReference type="Rhea" id="RHEA:52612"/>
        <dbReference type="Rhea" id="RHEA-COMP:10685"/>
        <dbReference type="Rhea" id="RHEA-COMP:10686"/>
        <dbReference type="ChEBI" id="CHEBI:15378"/>
        <dbReference type="ChEBI" id="CHEBI:57692"/>
        <dbReference type="ChEBI" id="CHEBI:58307"/>
        <dbReference type="ChEBI" id="CHEBI:82815"/>
        <dbReference type="ChEBI" id="CHEBI:84994"/>
        <dbReference type="EC" id="1.3.99.41"/>
    </reaction>
    <physiologicalReaction direction="left-to-right" evidence="6">
        <dbReference type="Rhea" id="RHEA:52613"/>
    </physiologicalReaction>
</comment>
<evidence type="ECO:0000313" key="16">
    <source>
        <dbReference type="Proteomes" id="UP000294835"/>
    </source>
</evidence>
<evidence type="ECO:0000256" key="1">
    <source>
        <dbReference type="ARBA" id="ARBA00001974"/>
    </source>
</evidence>
<reference evidence="15 16" key="1">
    <citation type="submission" date="2019-03" db="EMBL/GenBank/DDBJ databases">
        <title>Genomic Encyclopedia of Type Strains, Phase IV (KMG-IV): sequencing the most valuable type-strain genomes for metagenomic binning, comparative biology and taxonomic classification.</title>
        <authorList>
            <person name="Goeker M."/>
        </authorList>
    </citation>
    <scope>NUCLEOTIDE SEQUENCE [LARGE SCALE GENOMIC DNA]</scope>
    <source>
        <strain evidence="15 16">DSM 18063</strain>
    </source>
</reference>
<evidence type="ECO:0000259" key="14">
    <source>
        <dbReference type="Pfam" id="PF12806"/>
    </source>
</evidence>
<dbReference type="InterPro" id="IPR025878">
    <property type="entry name" value="Acyl-CoA_dh-like_C_dom"/>
</dbReference>
<dbReference type="Pfam" id="PF00441">
    <property type="entry name" value="Acyl-CoA_dh_1"/>
    <property type="match status" value="1"/>
</dbReference>
<dbReference type="InterPro" id="IPR052166">
    <property type="entry name" value="Diverse_Acyl-CoA_DH"/>
</dbReference>
<protein>
    <recommendedName>
        <fullName evidence="9">3-methylmercaptopropionyl-CoA dehydrogenase</fullName>
        <ecNumber evidence="8">1.3.99.41</ecNumber>
    </recommendedName>
</protein>
<evidence type="ECO:0000259" key="12">
    <source>
        <dbReference type="Pfam" id="PF02770"/>
    </source>
</evidence>
<evidence type="ECO:0000256" key="6">
    <source>
        <dbReference type="ARBA" id="ARBA00051388"/>
    </source>
</evidence>
<sequence>MPYRAPFDDFRFIFDHVVDLAQVTATDRFAEATPDLAAAILTEAGKLCEERLAPLQRVGDVNPARLENGVVRTPPGFAEGWRAIAEGGWVGLAAPTEFGGMGLPQALAMAVTEMLSGACLALQIAPLLTQGQIEALSHHASDEIKALYLPRLISGEWSGTMNLTEPQAGSDVGALRTSAVPNGDGTYAITGQKIYISWADADFMENVVHLVLARLPDAAPGTRGISLFLVPRNIPDADGRPGVANSLRVISLEHKLGLHGSPTAVMEYDGATGWLVGAPHKGMAAMFTMMNNARLGVGMQGIGVAEAACQQALAYARDRHQGETPLGTGGIVDHADVRRMLATMRAEVFAARAIALSCAVAIDMATATGEADWTARAAFLTPIAKAYGTDTGVEVASTGIQVHGGMGFVEETGAAQFLRDVRVTTIYEGTNGIQAMDLVGRKLMDGGEAAWRLLEEIEKAAEAARGVLPDLAGEVWAAAESLRETTEWMLTQELTERFAGAVPFLRAWARVLGAHVHLAAARAEGGSGRRTALARVFVGRLLPEHAALLAQARAGASDLYALGPDDIAA</sequence>
<keyword evidence="16" id="KW-1185">Reference proteome</keyword>
<dbReference type="GO" id="GO:0016627">
    <property type="term" value="F:oxidoreductase activity, acting on the CH-CH group of donors"/>
    <property type="evidence" value="ECO:0007669"/>
    <property type="project" value="InterPro"/>
</dbReference>
<evidence type="ECO:0000256" key="9">
    <source>
        <dbReference type="ARBA" id="ARBA00069043"/>
    </source>
</evidence>
<dbReference type="Gene3D" id="2.40.110.10">
    <property type="entry name" value="Butyryl-CoA Dehydrogenase, subunit A, domain 2"/>
    <property type="match status" value="1"/>
</dbReference>
<dbReference type="InterPro" id="IPR006091">
    <property type="entry name" value="Acyl-CoA_Oxase/DH_mid-dom"/>
</dbReference>
<comment type="similarity">
    <text evidence="2 10">Belongs to the acyl-CoA dehydrogenase family.</text>
</comment>
<dbReference type="Gene3D" id="1.10.540.10">
    <property type="entry name" value="Acyl-CoA dehydrogenase/oxidase, N-terminal domain"/>
    <property type="match status" value="1"/>
</dbReference>
<dbReference type="InterPro" id="IPR046373">
    <property type="entry name" value="Acyl-CoA_Oxase/DH_mid-dom_sf"/>
</dbReference>
<dbReference type="Proteomes" id="UP000294835">
    <property type="component" value="Unassembled WGS sequence"/>
</dbReference>
<accession>A0A4R2Q6M4</accession>
<dbReference type="InterPro" id="IPR036250">
    <property type="entry name" value="AcylCo_DH-like_C"/>
</dbReference>
<evidence type="ECO:0000259" key="13">
    <source>
        <dbReference type="Pfam" id="PF02771"/>
    </source>
</evidence>
<dbReference type="GO" id="GO:0050660">
    <property type="term" value="F:flavin adenine dinucleotide binding"/>
    <property type="evidence" value="ECO:0007669"/>
    <property type="project" value="InterPro"/>
</dbReference>
<dbReference type="FunFam" id="2.40.110.10:FF:000031">
    <property type="entry name" value="Acyl-CoA dehydrogenase, putative"/>
    <property type="match status" value="1"/>
</dbReference>
<dbReference type="Pfam" id="PF02770">
    <property type="entry name" value="Acyl-CoA_dh_M"/>
    <property type="match status" value="1"/>
</dbReference>
<dbReference type="Pfam" id="PF02771">
    <property type="entry name" value="Acyl-CoA_dh_N"/>
    <property type="match status" value="1"/>
</dbReference>
<dbReference type="OrthoDB" id="9807883at2"/>
<dbReference type="EC" id="1.3.99.41" evidence="8"/>
<dbReference type="PANTHER" id="PTHR42803:SF1">
    <property type="entry name" value="BROAD-SPECIFICITY LINEAR ACYL-COA DEHYDROGENASE FADE5"/>
    <property type="match status" value="1"/>
</dbReference>
<evidence type="ECO:0000259" key="11">
    <source>
        <dbReference type="Pfam" id="PF00441"/>
    </source>
</evidence>
<name>A0A4R2Q6M4_9RHOB</name>
<evidence type="ECO:0000256" key="5">
    <source>
        <dbReference type="ARBA" id="ARBA00023002"/>
    </source>
</evidence>
<dbReference type="InterPro" id="IPR009100">
    <property type="entry name" value="AcylCoA_DH/oxidase_NM_dom_sf"/>
</dbReference>
<feature type="domain" description="Acyl-CoA oxidase/dehydrogenase middle" evidence="12">
    <location>
        <begin position="161"/>
        <end position="269"/>
    </location>
</feature>
<proteinExistence type="inferred from homology"/>
<comment type="cofactor">
    <cofactor evidence="1 10">
        <name>FAD</name>
        <dbReference type="ChEBI" id="CHEBI:57692"/>
    </cofactor>
</comment>
<keyword evidence="5 10" id="KW-0560">Oxidoreductase</keyword>
<dbReference type="Pfam" id="PF12806">
    <property type="entry name" value="Acyl-CoA_dh_C"/>
    <property type="match status" value="1"/>
</dbReference>
<comment type="caution">
    <text evidence="15">The sequence shown here is derived from an EMBL/GenBank/DDBJ whole genome shotgun (WGS) entry which is preliminary data.</text>
</comment>
<evidence type="ECO:0000256" key="7">
    <source>
        <dbReference type="ARBA" id="ARBA00058683"/>
    </source>
</evidence>
<dbReference type="AlphaFoldDB" id="A0A4R2Q6M4"/>
<dbReference type="InterPro" id="IPR037069">
    <property type="entry name" value="AcylCoA_DH/ox_N_sf"/>
</dbReference>
<dbReference type="SUPFAM" id="SSF47203">
    <property type="entry name" value="Acyl-CoA dehydrogenase C-terminal domain-like"/>
    <property type="match status" value="1"/>
</dbReference>
<dbReference type="PANTHER" id="PTHR42803">
    <property type="entry name" value="ACYL-COA DEHYDROGENASE"/>
    <property type="match status" value="1"/>
</dbReference>
<feature type="domain" description="Acyl-CoA dehydrogenase/oxidase N-terminal" evidence="13">
    <location>
        <begin position="41"/>
        <end position="156"/>
    </location>
</feature>
<dbReference type="EMBL" id="SLXP01000001">
    <property type="protein sequence ID" value="TCP44492.1"/>
    <property type="molecule type" value="Genomic_DNA"/>
</dbReference>
<evidence type="ECO:0000256" key="10">
    <source>
        <dbReference type="RuleBase" id="RU362125"/>
    </source>
</evidence>
<keyword evidence="4 10" id="KW-0274">FAD</keyword>
<feature type="domain" description="Acetyl-CoA dehydrogenase-like C-terminal" evidence="14">
    <location>
        <begin position="453"/>
        <end position="562"/>
    </location>
</feature>
<comment type="function">
    <text evidence="7">Involved in the assimilation of dimethylsulphoniopropionate (DMSP), an important compound in the fixation of carbon in marine phytoplankton, by mediating the conversion of 3-(methylthio)propanoyl-CoA (MMPA-CoA) to 3-(methylthio)acryloyl-CoA (MTA-CoA).</text>
</comment>
<evidence type="ECO:0000313" key="15">
    <source>
        <dbReference type="EMBL" id="TCP44492.1"/>
    </source>
</evidence>
<dbReference type="RefSeq" id="WP_132460611.1">
    <property type="nucleotide sequence ID" value="NZ_SLXP01000001.1"/>
</dbReference>
<evidence type="ECO:0000256" key="8">
    <source>
        <dbReference type="ARBA" id="ARBA00066694"/>
    </source>
</evidence>
<keyword evidence="3 10" id="KW-0285">Flavoprotein</keyword>
<evidence type="ECO:0000256" key="3">
    <source>
        <dbReference type="ARBA" id="ARBA00022630"/>
    </source>
</evidence>
<gene>
    <name evidence="15" type="ORF">EV662_101586</name>
</gene>
<evidence type="ECO:0000256" key="2">
    <source>
        <dbReference type="ARBA" id="ARBA00009347"/>
    </source>
</evidence>
<feature type="domain" description="Acyl-CoA dehydrogenase/oxidase C-terminal" evidence="11">
    <location>
        <begin position="281"/>
        <end position="438"/>
    </location>
</feature>
<dbReference type="InterPro" id="IPR009075">
    <property type="entry name" value="AcylCo_DH/oxidase_C"/>
</dbReference>
<dbReference type="InterPro" id="IPR013786">
    <property type="entry name" value="AcylCoA_DH/ox_N"/>
</dbReference>
<dbReference type="Gene3D" id="1.20.140.10">
    <property type="entry name" value="Butyryl-CoA Dehydrogenase, subunit A, domain 3"/>
    <property type="match status" value="1"/>
</dbReference>
<evidence type="ECO:0000256" key="4">
    <source>
        <dbReference type="ARBA" id="ARBA00022827"/>
    </source>
</evidence>
<organism evidence="15 16">
    <name type="scientific">Rhodovulum marinum</name>
    <dbReference type="NCBI Taxonomy" id="320662"/>
    <lineage>
        <taxon>Bacteria</taxon>
        <taxon>Pseudomonadati</taxon>
        <taxon>Pseudomonadota</taxon>
        <taxon>Alphaproteobacteria</taxon>
        <taxon>Rhodobacterales</taxon>
        <taxon>Paracoccaceae</taxon>
        <taxon>Rhodovulum</taxon>
    </lineage>
</organism>
<dbReference type="SUPFAM" id="SSF56645">
    <property type="entry name" value="Acyl-CoA dehydrogenase NM domain-like"/>
    <property type="match status" value="1"/>
</dbReference>